<keyword evidence="8" id="KW-0812">Transmembrane</keyword>
<evidence type="ECO:0000259" key="9">
    <source>
        <dbReference type="Pfam" id="PF10502"/>
    </source>
</evidence>
<feature type="active site" evidence="7">
    <location>
        <position position="98"/>
    </location>
</feature>
<dbReference type="GO" id="GO:0004252">
    <property type="term" value="F:serine-type endopeptidase activity"/>
    <property type="evidence" value="ECO:0007669"/>
    <property type="project" value="InterPro"/>
</dbReference>
<evidence type="ECO:0000256" key="7">
    <source>
        <dbReference type="PIRSR" id="PIRSR600223-1"/>
    </source>
</evidence>
<evidence type="ECO:0000256" key="6">
    <source>
        <dbReference type="ARBA" id="ARBA00022801"/>
    </source>
</evidence>
<dbReference type="GO" id="GO:0009003">
    <property type="term" value="F:signal peptidase activity"/>
    <property type="evidence" value="ECO:0007669"/>
    <property type="project" value="UniProtKB-EC"/>
</dbReference>
<keyword evidence="11" id="KW-1185">Reference proteome</keyword>
<name>W7UKS0_RUMFL</name>
<comment type="caution">
    <text evidence="10">The sequence shown here is derived from an EMBL/GenBank/DDBJ whole genome shotgun (WGS) entry which is preliminary data.</text>
</comment>
<dbReference type="AlphaFoldDB" id="W7UKS0"/>
<dbReference type="PROSITE" id="PS00501">
    <property type="entry name" value="SPASE_I_1"/>
    <property type="match status" value="1"/>
</dbReference>
<dbReference type="Pfam" id="PF10502">
    <property type="entry name" value="Peptidase_S26"/>
    <property type="match status" value="1"/>
</dbReference>
<dbReference type="InterPro" id="IPR036286">
    <property type="entry name" value="LexA/Signal_pep-like_sf"/>
</dbReference>
<dbReference type="OrthoDB" id="9802919at2"/>
<evidence type="ECO:0000256" key="1">
    <source>
        <dbReference type="ARBA" id="ARBA00000677"/>
    </source>
</evidence>
<dbReference type="EMBL" id="ATAX01000016">
    <property type="protein sequence ID" value="EWM54383.1"/>
    <property type="molecule type" value="Genomic_DNA"/>
</dbReference>
<feature type="domain" description="Peptidase S26" evidence="9">
    <location>
        <begin position="33"/>
        <end position="184"/>
    </location>
</feature>
<dbReference type="RefSeq" id="WP_037297821.1">
    <property type="nucleotide sequence ID" value="NZ_ATAX01000016.1"/>
</dbReference>
<keyword evidence="5 8" id="KW-0645">Protease</keyword>
<dbReference type="Proteomes" id="UP000019365">
    <property type="component" value="Unassembled WGS sequence"/>
</dbReference>
<feature type="transmembrane region" description="Helical" evidence="8">
    <location>
        <begin position="34"/>
        <end position="56"/>
    </location>
</feature>
<dbReference type="CDD" id="cd06530">
    <property type="entry name" value="S26_SPase_I"/>
    <property type="match status" value="1"/>
</dbReference>
<dbReference type="InterPro" id="IPR019758">
    <property type="entry name" value="Pept_S26A_signal_pept_1_CS"/>
</dbReference>
<dbReference type="NCBIfam" id="TIGR02227">
    <property type="entry name" value="sigpep_I_bact"/>
    <property type="match status" value="1"/>
</dbReference>
<comment type="catalytic activity">
    <reaction evidence="1 8">
        <text>Cleavage of hydrophobic, N-terminal signal or leader sequences from secreted and periplasmic proteins.</text>
        <dbReference type="EC" id="3.4.21.89"/>
    </reaction>
</comment>
<sequence>MSEKRRDLPTTAQLEAEMKRLRYKERFAKSVRSTIASLIVVTALAIIISTMLLPVLRVTGTSMTPTLQNDEVLLCSKLSAYEQGDIVAFYYNNKVLLKRIIAKGGSVVDIKEDGQVYVDDQKIDEPYISESALGECDIELPYKVPENRIFVMGDHRAVSIDSRSTSVGCIAEENVIGKVFLVVWPLKNIRFL</sequence>
<evidence type="ECO:0000313" key="10">
    <source>
        <dbReference type="EMBL" id="EWM54383.1"/>
    </source>
</evidence>
<protein>
    <recommendedName>
        <fullName evidence="4 8">Signal peptidase I</fullName>
        <ecNumber evidence="4 8">3.4.21.89</ecNumber>
    </recommendedName>
</protein>
<feature type="active site" evidence="7">
    <location>
        <position position="62"/>
    </location>
</feature>
<keyword evidence="6 8" id="KW-0378">Hydrolase</keyword>
<evidence type="ECO:0000256" key="4">
    <source>
        <dbReference type="ARBA" id="ARBA00013208"/>
    </source>
</evidence>
<comment type="subcellular location">
    <subcellularLocation>
        <location evidence="2">Cell membrane</location>
        <topology evidence="2">Single-pass type II membrane protein</topology>
    </subcellularLocation>
    <subcellularLocation>
        <location evidence="8">Membrane</location>
        <topology evidence="8">Single-pass type II membrane protein</topology>
    </subcellularLocation>
</comment>
<dbReference type="GO" id="GO:0006465">
    <property type="term" value="P:signal peptide processing"/>
    <property type="evidence" value="ECO:0007669"/>
    <property type="project" value="InterPro"/>
</dbReference>
<dbReference type="PROSITE" id="PS00761">
    <property type="entry name" value="SPASE_I_3"/>
    <property type="match status" value="1"/>
</dbReference>
<proteinExistence type="inferred from homology"/>
<evidence type="ECO:0000256" key="5">
    <source>
        <dbReference type="ARBA" id="ARBA00022670"/>
    </source>
</evidence>
<dbReference type="GO" id="GO:0005886">
    <property type="term" value="C:plasma membrane"/>
    <property type="evidence" value="ECO:0007669"/>
    <property type="project" value="UniProtKB-SubCell"/>
</dbReference>
<accession>W7UKS0</accession>
<dbReference type="PANTHER" id="PTHR43390:SF1">
    <property type="entry name" value="CHLOROPLAST PROCESSING PEPTIDASE"/>
    <property type="match status" value="1"/>
</dbReference>
<reference evidence="10 11" key="1">
    <citation type="journal article" date="2014" name="PLoS ONE">
        <title>Rumen cellulosomics: divergent fiber-degrading strategies revealed by comparative genome-wide analysis of six ruminococcal strains.</title>
        <authorList>
            <person name="Dassa B."/>
            <person name="Borovok I."/>
            <person name="Ruimy-Israeli V."/>
            <person name="Lamed R."/>
            <person name="Flint H.J."/>
            <person name="Duncan S.H."/>
            <person name="Henrissat B."/>
            <person name="Coutinho P."/>
            <person name="Morrison M."/>
            <person name="Mosoni P."/>
            <person name="Yeoman C.J."/>
            <person name="White B.A."/>
            <person name="Bayer E.A."/>
        </authorList>
    </citation>
    <scope>NUCLEOTIDE SEQUENCE [LARGE SCALE GENOMIC DNA]</scope>
    <source>
        <strain evidence="10 11">007c</strain>
    </source>
</reference>
<evidence type="ECO:0000256" key="8">
    <source>
        <dbReference type="RuleBase" id="RU362042"/>
    </source>
</evidence>
<dbReference type="PANTHER" id="PTHR43390">
    <property type="entry name" value="SIGNAL PEPTIDASE I"/>
    <property type="match status" value="1"/>
</dbReference>
<evidence type="ECO:0000313" key="11">
    <source>
        <dbReference type="Proteomes" id="UP000019365"/>
    </source>
</evidence>
<organism evidence="10 11">
    <name type="scientific">Ruminococcus flavefaciens 007c</name>
    <dbReference type="NCBI Taxonomy" id="1341157"/>
    <lineage>
        <taxon>Bacteria</taxon>
        <taxon>Bacillati</taxon>
        <taxon>Bacillota</taxon>
        <taxon>Clostridia</taxon>
        <taxon>Eubacteriales</taxon>
        <taxon>Oscillospiraceae</taxon>
        <taxon>Ruminococcus</taxon>
    </lineage>
</organism>
<dbReference type="InterPro" id="IPR000223">
    <property type="entry name" value="Pept_S26A_signal_pept_1"/>
</dbReference>
<evidence type="ECO:0000256" key="3">
    <source>
        <dbReference type="ARBA" id="ARBA00009370"/>
    </source>
</evidence>
<dbReference type="EC" id="3.4.21.89" evidence="4 8"/>
<keyword evidence="8" id="KW-1133">Transmembrane helix</keyword>
<gene>
    <name evidence="10" type="ORF">RF007C_12300</name>
</gene>
<comment type="similarity">
    <text evidence="3 8">Belongs to the peptidase S26 family.</text>
</comment>
<evidence type="ECO:0000256" key="2">
    <source>
        <dbReference type="ARBA" id="ARBA00004401"/>
    </source>
</evidence>
<dbReference type="InterPro" id="IPR019533">
    <property type="entry name" value="Peptidase_S26"/>
</dbReference>
<dbReference type="SUPFAM" id="SSF51306">
    <property type="entry name" value="LexA/Signal peptidase"/>
    <property type="match status" value="1"/>
</dbReference>
<dbReference type="PRINTS" id="PR00727">
    <property type="entry name" value="LEADERPTASE"/>
</dbReference>
<dbReference type="Gene3D" id="2.10.109.10">
    <property type="entry name" value="Umud Fragment, subunit A"/>
    <property type="match status" value="1"/>
</dbReference>
<dbReference type="InterPro" id="IPR019756">
    <property type="entry name" value="Pept_S26A_signal_pept_1_Ser-AS"/>
</dbReference>
<dbReference type="eggNOG" id="COG0681">
    <property type="taxonomic scope" value="Bacteria"/>
</dbReference>
<dbReference type="PATRIC" id="fig|1341157.4.peg.1049"/>
<keyword evidence="8" id="KW-0472">Membrane</keyword>